<gene>
    <name evidence="2" type="ORF">PSA7680_00951</name>
</gene>
<reference evidence="2 3" key="1">
    <citation type="submission" date="2017-03" db="EMBL/GenBank/DDBJ databases">
        <authorList>
            <person name="Afonso C.L."/>
            <person name="Miller P.J."/>
            <person name="Scott M.A."/>
            <person name="Spackman E."/>
            <person name="Goraichik I."/>
            <person name="Dimitrov K.M."/>
            <person name="Suarez D.L."/>
            <person name="Swayne D.E."/>
        </authorList>
    </citation>
    <scope>NUCLEOTIDE SEQUENCE [LARGE SCALE GENOMIC DNA]</scope>
    <source>
        <strain evidence="2 3">CECT 7680</strain>
    </source>
</reference>
<organism evidence="2 3">
    <name type="scientific">Pseudoruegeria aquimaris</name>
    <dbReference type="NCBI Taxonomy" id="393663"/>
    <lineage>
        <taxon>Bacteria</taxon>
        <taxon>Pseudomonadati</taxon>
        <taxon>Pseudomonadota</taxon>
        <taxon>Alphaproteobacteria</taxon>
        <taxon>Rhodobacterales</taxon>
        <taxon>Roseobacteraceae</taxon>
        <taxon>Pseudoruegeria</taxon>
    </lineage>
</organism>
<dbReference type="RefSeq" id="WP_085867507.1">
    <property type="nucleotide sequence ID" value="NZ_FWFQ01000004.1"/>
</dbReference>
<name>A0A1Y5RRC1_9RHOB</name>
<accession>A0A1Y5RRC1</accession>
<evidence type="ECO:0000256" key="1">
    <source>
        <dbReference type="SAM" id="Phobius"/>
    </source>
</evidence>
<dbReference type="EMBL" id="FWFQ01000004">
    <property type="protein sequence ID" value="SLN23116.1"/>
    <property type="molecule type" value="Genomic_DNA"/>
</dbReference>
<keyword evidence="1" id="KW-0472">Membrane</keyword>
<proteinExistence type="predicted"/>
<dbReference type="AlphaFoldDB" id="A0A1Y5RRC1"/>
<sequence>MTQTKPPSSPRTTARFAALLAIVILAALATVGIAYGTSGQLRSVAPAGGLLAVALLARLLLFARKDGDDGRPD</sequence>
<keyword evidence="1" id="KW-1133">Transmembrane helix</keyword>
<evidence type="ECO:0000313" key="2">
    <source>
        <dbReference type="EMBL" id="SLN23116.1"/>
    </source>
</evidence>
<protein>
    <submittedName>
        <fullName evidence="2">Uncharacterized protein</fullName>
    </submittedName>
</protein>
<keyword evidence="1" id="KW-0812">Transmembrane</keyword>
<dbReference type="Proteomes" id="UP000193409">
    <property type="component" value="Unassembled WGS sequence"/>
</dbReference>
<feature type="transmembrane region" description="Helical" evidence="1">
    <location>
        <begin position="44"/>
        <end position="63"/>
    </location>
</feature>
<keyword evidence="3" id="KW-1185">Reference proteome</keyword>
<evidence type="ECO:0000313" key="3">
    <source>
        <dbReference type="Proteomes" id="UP000193409"/>
    </source>
</evidence>